<dbReference type="EMBL" id="QGKL01000039">
    <property type="protein sequence ID" value="PWQ94632.1"/>
    <property type="molecule type" value="Genomic_DNA"/>
</dbReference>
<gene>
    <name evidence="1" type="ORF">DKT75_15165</name>
</gene>
<protein>
    <submittedName>
        <fullName evidence="1">Uncharacterized protein</fullName>
    </submittedName>
</protein>
<organism evidence="1 2">
    <name type="scientific">Leucothrix arctica</name>
    <dbReference type="NCBI Taxonomy" id="1481894"/>
    <lineage>
        <taxon>Bacteria</taxon>
        <taxon>Pseudomonadati</taxon>
        <taxon>Pseudomonadota</taxon>
        <taxon>Gammaproteobacteria</taxon>
        <taxon>Thiotrichales</taxon>
        <taxon>Thiotrichaceae</taxon>
        <taxon>Leucothrix</taxon>
    </lineage>
</organism>
<dbReference type="RefSeq" id="WP_109824281.1">
    <property type="nucleotide sequence ID" value="NZ_QGKL01000039.1"/>
</dbReference>
<dbReference type="Proteomes" id="UP000245506">
    <property type="component" value="Unassembled WGS sequence"/>
</dbReference>
<name>A0A317CET0_9GAMM</name>
<dbReference type="AlphaFoldDB" id="A0A317CET0"/>
<dbReference type="OrthoDB" id="1123495at2"/>
<evidence type="ECO:0000313" key="2">
    <source>
        <dbReference type="Proteomes" id="UP000245506"/>
    </source>
</evidence>
<keyword evidence="2" id="KW-1185">Reference proteome</keyword>
<proteinExistence type="predicted"/>
<sequence>MPVRKKSKIERLLSFNQYRKRKGASKASQDTSTINYDELKSKIVNADELIYTHGSSKNLEEHLANLLNEFAGQSELLYYHAKLIVLIRREYKTSSQFKAFQELWEREKDFLIKHLNTRWLVSAADTFTDFSSDANERALSLSISLLVNTIKLNETERYLQHAESLTDDEMRKEALQNGRIALFDGTSALAVGTDDTLRNMRWRLDDICENDTISGAILQEIFLRLQSEETVYKRFRTRHVRQKTAWW</sequence>
<accession>A0A317CET0</accession>
<reference evidence="1 2" key="1">
    <citation type="submission" date="2018-05" db="EMBL/GenBank/DDBJ databases">
        <title>Leucothrix arctica sp. nov., isolated from Arctic seawater.</title>
        <authorList>
            <person name="Choi A."/>
            <person name="Baek K."/>
        </authorList>
    </citation>
    <scope>NUCLEOTIDE SEQUENCE [LARGE SCALE GENOMIC DNA]</scope>
    <source>
        <strain evidence="1 2">IMCC9719</strain>
    </source>
</reference>
<evidence type="ECO:0000313" key="1">
    <source>
        <dbReference type="EMBL" id="PWQ94632.1"/>
    </source>
</evidence>
<comment type="caution">
    <text evidence="1">The sequence shown here is derived from an EMBL/GenBank/DDBJ whole genome shotgun (WGS) entry which is preliminary data.</text>
</comment>